<accession>A0A208ZUA0</accession>
<dbReference type="InterPro" id="IPR036709">
    <property type="entry name" value="Autotransporte_beta_dom_sf"/>
</dbReference>
<protein>
    <recommendedName>
        <fullName evidence="1">Autotransporter domain-containing protein</fullName>
    </recommendedName>
</protein>
<proteinExistence type="predicted"/>
<dbReference type="Gene3D" id="2.40.128.130">
    <property type="entry name" value="Autotransporter beta-domain"/>
    <property type="match status" value="1"/>
</dbReference>
<gene>
    <name evidence="2" type="ORF">CBW57_18325</name>
</gene>
<evidence type="ECO:0000313" key="3">
    <source>
        <dbReference type="Proteomes" id="UP000196440"/>
    </source>
</evidence>
<dbReference type="InterPro" id="IPR006315">
    <property type="entry name" value="OM_autotransptr_brl_dom"/>
</dbReference>
<dbReference type="InterPro" id="IPR005546">
    <property type="entry name" value="Autotransporte_beta"/>
</dbReference>
<dbReference type="SUPFAM" id="SSF103515">
    <property type="entry name" value="Autotransporter"/>
    <property type="match status" value="1"/>
</dbReference>
<sequence>MGPLISVAGTTISPYLTAAISHEFSDNSKVRINHRYGFTNDISGTTGKYDAGVSAQLTPNAGVWA</sequence>
<dbReference type="Proteomes" id="UP000196440">
    <property type="component" value="Unassembled WGS sequence"/>
</dbReference>
<dbReference type="AlphaFoldDB" id="A0A208ZUA0"/>
<comment type="caution">
    <text evidence="2">The sequence shown here is derived from an EMBL/GenBank/DDBJ whole genome shotgun (WGS) entry which is preliminary data.</text>
</comment>
<feature type="domain" description="Autotransporter" evidence="1">
    <location>
        <begin position="6"/>
        <end position="65"/>
    </location>
</feature>
<evidence type="ECO:0000259" key="1">
    <source>
        <dbReference type="Pfam" id="PF03797"/>
    </source>
</evidence>
<reference evidence="2 3" key="1">
    <citation type="submission" date="2017-05" db="EMBL/GenBank/DDBJ databases">
        <title>Whole genome sequencing of Yersinia kristensenii.</title>
        <authorList>
            <person name="Campioni F."/>
        </authorList>
    </citation>
    <scope>NUCLEOTIDE SEQUENCE [LARGE SCALE GENOMIC DNA]</scope>
    <source>
        <strain evidence="2 3">CFSAN060536</strain>
    </source>
</reference>
<name>A0A208ZUA0_YERIN</name>
<dbReference type="EMBL" id="NHOI01000031">
    <property type="protein sequence ID" value="OVZ84076.1"/>
    <property type="molecule type" value="Genomic_DNA"/>
</dbReference>
<organism evidence="2 3">
    <name type="scientific">Yersinia intermedia</name>
    <dbReference type="NCBI Taxonomy" id="631"/>
    <lineage>
        <taxon>Bacteria</taxon>
        <taxon>Pseudomonadati</taxon>
        <taxon>Pseudomonadota</taxon>
        <taxon>Gammaproteobacteria</taxon>
        <taxon>Enterobacterales</taxon>
        <taxon>Yersiniaceae</taxon>
        <taxon>Yersinia</taxon>
    </lineage>
</organism>
<evidence type="ECO:0000313" key="2">
    <source>
        <dbReference type="EMBL" id="OVZ84076.1"/>
    </source>
</evidence>
<dbReference type="Pfam" id="PF03797">
    <property type="entry name" value="Autotransporter"/>
    <property type="match status" value="1"/>
</dbReference>
<dbReference type="NCBIfam" id="TIGR01414">
    <property type="entry name" value="autotrans_barl"/>
    <property type="match status" value="1"/>
</dbReference>
<dbReference type="GO" id="GO:0019867">
    <property type="term" value="C:outer membrane"/>
    <property type="evidence" value="ECO:0007669"/>
    <property type="project" value="InterPro"/>
</dbReference>